<dbReference type="PANTHER" id="PTHR31490">
    <property type="entry name" value="GLYCOSYL HYDROLASE"/>
    <property type="match status" value="1"/>
</dbReference>
<dbReference type="EMBL" id="JAVXUP010000093">
    <property type="protein sequence ID" value="KAK3038571.1"/>
    <property type="molecule type" value="Genomic_DNA"/>
</dbReference>
<dbReference type="InterPro" id="IPR017853">
    <property type="entry name" value="GH"/>
</dbReference>
<dbReference type="GO" id="GO:0031176">
    <property type="term" value="F:endo-1,4-beta-xylanase activity"/>
    <property type="evidence" value="ECO:0007669"/>
    <property type="project" value="UniProtKB-ARBA"/>
</dbReference>
<dbReference type="Gene3D" id="3.20.20.80">
    <property type="entry name" value="Glycosidases"/>
    <property type="match status" value="1"/>
</dbReference>
<proteinExistence type="inferred from homology"/>
<evidence type="ECO:0000256" key="3">
    <source>
        <dbReference type="ARBA" id="ARBA00023277"/>
    </source>
</evidence>
<dbReference type="AlphaFoldDB" id="A0AA88X289"/>
<evidence type="ECO:0000256" key="1">
    <source>
        <dbReference type="ARBA" id="ARBA00007495"/>
    </source>
</evidence>
<protein>
    <recommendedName>
        <fullName evidence="5">GH10 domain-containing protein</fullName>
    </recommendedName>
</protein>
<evidence type="ECO:0000259" key="5">
    <source>
        <dbReference type="PROSITE" id="PS51760"/>
    </source>
</evidence>
<evidence type="ECO:0000256" key="4">
    <source>
        <dbReference type="ARBA" id="ARBA00023326"/>
    </source>
</evidence>
<feature type="domain" description="GH10" evidence="5">
    <location>
        <begin position="1"/>
        <end position="98"/>
    </location>
</feature>
<keyword evidence="2" id="KW-0378">Hydrolase</keyword>
<accession>A0AA88X289</accession>
<reference evidence="6" key="1">
    <citation type="submission" date="2022-12" db="EMBL/GenBank/DDBJ databases">
        <title>Draft genome assemblies for two species of Escallonia (Escalloniales).</title>
        <authorList>
            <person name="Chanderbali A."/>
            <person name="Dervinis C."/>
            <person name="Anghel I."/>
            <person name="Soltis D."/>
            <person name="Soltis P."/>
            <person name="Zapata F."/>
        </authorList>
    </citation>
    <scope>NUCLEOTIDE SEQUENCE</scope>
    <source>
        <strain evidence="6">UCBG64.0493</strain>
        <tissue evidence="6">Leaf</tissue>
    </source>
</reference>
<name>A0AA88X289_9ASTE</name>
<comment type="caution">
    <text evidence="6">The sequence shown here is derived from an EMBL/GenBank/DDBJ whole genome shotgun (WGS) entry which is preliminary data.</text>
</comment>
<evidence type="ECO:0000313" key="6">
    <source>
        <dbReference type="EMBL" id="KAK3038571.1"/>
    </source>
</evidence>
<gene>
    <name evidence="6" type="ORF">RJ639_028022</name>
</gene>
<feature type="non-terminal residue" evidence="6">
    <location>
        <position position="98"/>
    </location>
</feature>
<keyword evidence="4" id="KW-0624">Polysaccharide degradation</keyword>
<organism evidence="6 7">
    <name type="scientific">Escallonia herrerae</name>
    <dbReference type="NCBI Taxonomy" id="1293975"/>
    <lineage>
        <taxon>Eukaryota</taxon>
        <taxon>Viridiplantae</taxon>
        <taxon>Streptophyta</taxon>
        <taxon>Embryophyta</taxon>
        <taxon>Tracheophyta</taxon>
        <taxon>Spermatophyta</taxon>
        <taxon>Magnoliopsida</taxon>
        <taxon>eudicotyledons</taxon>
        <taxon>Gunneridae</taxon>
        <taxon>Pentapetalae</taxon>
        <taxon>asterids</taxon>
        <taxon>campanulids</taxon>
        <taxon>Escalloniales</taxon>
        <taxon>Escalloniaceae</taxon>
        <taxon>Escallonia</taxon>
    </lineage>
</organism>
<dbReference type="InterPro" id="IPR044846">
    <property type="entry name" value="GH10"/>
</dbReference>
<dbReference type="SUPFAM" id="SSF51445">
    <property type="entry name" value="(Trans)glycosidases"/>
    <property type="match status" value="1"/>
</dbReference>
<sequence>MNFVDLRYRGELIAWDVVNENLHFSFFQDKLEYRGDEAASPKKYIEKLEETKSYPGNAGMLAGIGLQSHFGSGQPNIDYMRVVLDILGATGLPIWLTE</sequence>
<dbReference type="PROSITE" id="PS51760">
    <property type="entry name" value="GH10_2"/>
    <property type="match status" value="1"/>
</dbReference>
<comment type="similarity">
    <text evidence="1">Belongs to the glycosyl hydrolase 10 (cellulase F) family.</text>
</comment>
<evidence type="ECO:0000313" key="7">
    <source>
        <dbReference type="Proteomes" id="UP001188597"/>
    </source>
</evidence>
<dbReference type="Proteomes" id="UP001188597">
    <property type="component" value="Unassembled WGS sequence"/>
</dbReference>
<evidence type="ECO:0000256" key="2">
    <source>
        <dbReference type="ARBA" id="ARBA00022801"/>
    </source>
</evidence>
<keyword evidence="3" id="KW-0119">Carbohydrate metabolism</keyword>
<dbReference type="InterPro" id="IPR001000">
    <property type="entry name" value="GH10_dom"/>
</dbReference>
<dbReference type="GO" id="GO:0000272">
    <property type="term" value="P:polysaccharide catabolic process"/>
    <property type="evidence" value="ECO:0007669"/>
    <property type="project" value="UniProtKB-KW"/>
</dbReference>
<keyword evidence="7" id="KW-1185">Reference proteome</keyword>
<dbReference type="PANTHER" id="PTHR31490:SF52">
    <property type="entry name" value="ENDO-1,4-BETA-XYLANASE 5-RELATED"/>
    <property type="match status" value="1"/>
</dbReference>